<proteinExistence type="predicted"/>
<evidence type="ECO:0000313" key="3">
    <source>
        <dbReference type="Proteomes" id="UP000037035"/>
    </source>
</evidence>
<feature type="compositionally biased region" description="Low complexity" evidence="1">
    <location>
        <begin position="91"/>
        <end position="122"/>
    </location>
</feature>
<sequence length="441" mass="46500">MLGLSVTNLLRSRVCLIILMCVKYHRSVQHQDMSGGFGISHSQLLDLLQSWLLIGGTGTLNLPLVKLIQQSISPQPTTSSSQSHLPLLSQGKAVPAGQPAASSNQPSSSSTQPAHAPTTPTPKGRSKDKSSVLQTSPIQPVEGLATIHVSADTLASGRRPQDVLAEPIEKHQLPIDSVTNLAGLIYASAFALSNQVDGLKVFVNQIKVEVDKAIAEHLIIQTLRITSRISPSVFKILLGIIKADGEALQESTPTIPFTSLDRIARPLGRGVERVPGSSYLASYALSGGRRPAVPGERRIASLVDMGCPRPACDEEAAVAAAVAATPSSISREQSTPYQESSTSEETTQTVKLPPPPPIRNKIASDSNDVPMIKASGKDSGTVYPQGSTENLGFPGNVTSPRCCIGCGLCHGRGGRVVGGGGRLGEASDQLWDQLLQVNSKF</sequence>
<reference evidence="2 3" key="1">
    <citation type="submission" date="2015-08" db="EMBL/GenBank/DDBJ databases">
        <title>Next Generation Sequencing and Analysis of the Genome of Puccinia sorghi L Schw, the Causal Agent of Maize Common Rust.</title>
        <authorList>
            <person name="Rochi L."/>
            <person name="Burguener G."/>
            <person name="Darino M."/>
            <person name="Turjanski A."/>
            <person name="Kreff E."/>
            <person name="Dieguez M.J."/>
            <person name="Sacco F."/>
        </authorList>
    </citation>
    <scope>NUCLEOTIDE SEQUENCE [LARGE SCALE GENOMIC DNA]</scope>
    <source>
        <strain evidence="2 3">RO10H11247</strain>
    </source>
</reference>
<dbReference type="VEuPathDB" id="FungiDB:VP01_4429g1"/>
<dbReference type="STRING" id="27349.A0A0L6UPJ1"/>
<accession>A0A0L6UPJ1</accession>
<dbReference type="EMBL" id="LAVV01009534">
    <property type="protein sequence ID" value="KNZ50434.1"/>
    <property type="molecule type" value="Genomic_DNA"/>
</dbReference>
<dbReference type="Proteomes" id="UP000037035">
    <property type="component" value="Unassembled WGS sequence"/>
</dbReference>
<name>A0A0L6UPJ1_9BASI</name>
<gene>
    <name evidence="2" type="ORF">VP01_4429g1</name>
</gene>
<dbReference type="AlphaFoldDB" id="A0A0L6UPJ1"/>
<feature type="region of interest" description="Disordered" evidence="1">
    <location>
        <begin position="324"/>
        <end position="364"/>
    </location>
</feature>
<feature type="region of interest" description="Disordered" evidence="1">
    <location>
        <begin position="91"/>
        <end position="133"/>
    </location>
</feature>
<protein>
    <submittedName>
        <fullName evidence="2">Uncharacterized protein</fullName>
    </submittedName>
</protein>
<evidence type="ECO:0000313" key="2">
    <source>
        <dbReference type="EMBL" id="KNZ50434.1"/>
    </source>
</evidence>
<keyword evidence="3" id="KW-1185">Reference proteome</keyword>
<evidence type="ECO:0000256" key="1">
    <source>
        <dbReference type="SAM" id="MobiDB-lite"/>
    </source>
</evidence>
<feature type="compositionally biased region" description="Low complexity" evidence="1">
    <location>
        <begin position="332"/>
        <end position="349"/>
    </location>
</feature>
<organism evidence="2 3">
    <name type="scientific">Puccinia sorghi</name>
    <dbReference type="NCBI Taxonomy" id="27349"/>
    <lineage>
        <taxon>Eukaryota</taxon>
        <taxon>Fungi</taxon>
        <taxon>Dikarya</taxon>
        <taxon>Basidiomycota</taxon>
        <taxon>Pucciniomycotina</taxon>
        <taxon>Pucciniomycetes</taxon>
        <taxon>Pucciniales</taxon>
        <taxon>Pucciniaceae</taxon>
        <taxon>Puccinia</taxon>
    </lineage>
</organism>
<comment type="caution">
    <text evidence="2">The sequence shown here is derived from an EMBL/GenBank/DDBJ whole genome shotgun (WGS) entry which is preliminary data.</text>
</comment>